<protein>
    <submittedName>
        <fullName evidence="2">MedDCM-OCT-S31-C31-cds14</fullName>
    </submittedName>
</protein>
<proteinExistence type="predicted"/>
<keyword evidence="1" id="KW-0812">Transmembrane</keyword>
<evidence type="ECO:0000256" key="1">
    <source>
        <dbReference type="SAM" id="Phobius"/>
    </source>
</evidence>
<feature type="transmembrane region" description="Helical" evidence="1">
    <location>
        <begin position="39"/>
        <end position="60"/>
    </location>
</feature>
<name>S5DW03_9ACTN</name>
<evidence type="ECO:0000313" key="2">
    <source>
        <dbReference type="EMBL" id="AGQ19167.1"/>
    </source>
</evidence>
<organism evidence="2">
    <name type="scientific">Candidatus Actinomarina minuta</name>
    <dbReference type="NCBI Taxonomy" id="1389454"/>
    <lineage>
        <taxon>Bacteria</taxon>
        <taxon>Bacillati</taxon>
        <taxon>Actinomycetota</taxon>
        <taxon>Actinomycetes</taxon>
        <taxon>Candidatus Actinomarinidae</taxon>
        <taxon>Candidatus Actinomarinales</taxon>
        <taxon>Candidatus Actinomarineae</taxon>
        <taxon>Candidatus Actinomarinaceae</taxon>
        <taxon>Candidatus Actinomarina</taxon>
    </lineage>
</organism>
<dbReference type="EMBL" id="KC811124">
    <property type="protein sequence ID" value="AGQ19167.1"/>
    <property type="molecule type" value="Genomic_DNA"/>
</dbReference>
<keyword evidence="1" id="KW-1133">Transmembrane helix</keyword>
<reference evidence="2" key="1">
    <citation type="journal article" date="2013" name="Sci. Rep.">
        <title>Metagenomics uncovers a new group of low GC and ultra-small marine Actinobacteria.</title>
        <authorList>
            <person name="Ghai R."/>
            <person name="Mizuno C.M."/>
            <person name="Picazo A."/>
            <person name="Camacho A."/>
            <person name="Rodriguez-Valera F."/>
        </authorList>
    </citation>
    <scope>NUCLEOTIDE SEQUENCE</scope>
</reference>
<sequence length="76" mass="8342">MKFSNKSKIIVYLLTTFFASYIGYVLGNAFCAADCLTDILLNILVSNSIALGGVFVLVNLSEKSITEWNQLSGEEE</sequence>
<keyword evidence="1" id="KW-0472">Membrane</keyword>
<accession>S5DW03</accession>
<feature type="transmembrane region" description="Helical" evidence="1">
    <location>
        <begin position="9"/>
        <end position="27"/>
    </location>
</feature>
<dbReference type="AlphaFoldDB" id="S5DW03"/>